<dbReference type="Pfam" id="PF02397">
    <property type="entry name" value="Bac_transf"/>
    <property type="match status" value="1"/>
</dbReference>
<evidence type="ECO:0000313" key="9">
    <source>
        <dbReference type="EMBL" id="TGN12523.1"/>
    </source>
</evidence>
<dbReference type="Proteomes" id="UP000297649">
    <property type="component" value="Unassembled WGS sequence"/>
</dbReference>
<evidence type="ECO:0000256" key="7">
    <source>
        <dbReference type="SAM" id="Phobius"/>
    </source>
</evidence>
<evidence type="ECO:0000256" key="5">
    <source>
        <dbReference type="ARBA" id="ARBA00022989"/>
    </source>
</evidence>
<feature type="transmembrane region" description="Helical" evidence="7">
    <location>
        <begin position="51"/>
        <end position="72"/>
    </location>
</feature>
<protein>
    <submittedName>
        <fullName evidence="9">Undecaprenyl-phosphate glucose phosphotransferase</fullName>
        <ecNumber evidence="9">2.7.8.31</ecNumber>
    </submittedName>
</protein>
<keyword evidence="5 7" id="KW-1133">Transmembrane helix</keyword>
<dbReference type="NCBIfam" id="TIGR03025">
    <property type="entry name" value="EPS_sugtrans"/>
    <property type="match status" value="1"/>
</dbReference>
<dbReference type="InterPro" id="IPR017475">
    <property type="entry name" value="EPS_sugar_tfrase"/>
</dbReference>
<feature type="transmembrane region" description="Helical" evidence="7">
    <location>
        <begin position="110"/>
        <end position="133"/>
    </location>
</feature>
<evidence type="ECO:0000256" key="3">
    <source>
        <dbReference type="ARBA" id="ARBA00022679"/>
    </source>
</evidence>
<feature type="transmembrane region" description="Helical" evidence="7">
    <location>
        <begin position="12"/>
        <end position="31"/>
    </location>
</feature>
<dbReference type="InterPro" id="IPR017473">
    <property type="entry name" value="Undecaprenyl-P_gluc_Ptfrase"/>
</dbReference>
<dbReference type="Pfam" id="PF13727">
    <property type="entry name" value="CoA_binding_3"/>
    <property type="match status" value="1"/>
</dbReference>
<evidence type="ECO:0000259" key="8">
    <source>
        <dbReference type="Pfam" id="PF02397"/>
    </source>
</evidence>
<keyword evidence="3 9" id="KW-0808">Transferase</keyword>
<dbReference type="EC" id="2.7.8.31" evidence="9"/>
<comment type="subcellular location">
    <subcellularLocation>
        <location evidence="1">Membrane</location>
        <topology evidence="1">Multi-pass membrane protein</topology>
    </subcellularLocation>
</comment>
<dbReference type="GO" id="GO:0016020">
    <property type="term" value="C:membrane"/>
    <property type="evidence" value="ECO:0007669"/>
    <property type="project" value="UniProtKB-SubCell"/>
</dbReference>
<evidence type="ECO:0000256" key="1">
    <source>
        <dbReference type="ARBA" id="ARBA00004141"/>
    </source>
</evidence>
<dbReference type="PANTHER" id="PTHR30576">
    <property type="entry name" value="COLANIC BIOSYNTHESIS UDP-GLUCOSE LIPID CARRIER TRANSFERASE"/>
    <property type="match status" value="1"/>
</dbReference>
<evidence type="ECO:0000256" key="2">
    <source>
        <dbReference type="ARBA" id="ARBA00006464"/>
    </source>
</evidence>
<dbReference type="EMBL" id="RQHU01000019">
    <property type="protein sequence ID" value="TGN12523.1"/>
    <property type="molecule type" value="Genomic_DNA"/>
</dbReference>
<dbReference type="Gene3D" id="3.40.50.720">
    <property type="entry name" value="NAD(P)-binding Rossmann-like Domain"/>
    <property type="match status" value="1"/>
</dbReference>
<dbReference type="PANTHER" id="PTHR30576:SF0">
    <property type="entry name" value="UNDECAPRENYL-PHOSPHATE N-ACETYLGALACTOSAMINYL 1-PHOSPHATE TRANSFERASE-RELATED"/>
    <property type="match status" value="1"/>
</dbReference>
<dbReference type="AlphaFoldDB" id="A0A6H3NT87"/>
<keyword evidence="4 7" id="KW-0812">Transmembrane</keyword>
<accession>A0A6H3NT87</accession>
<comment type="caution">
    <text evidence="9">The sequence shown here is derived from an EMBL/GenBank/DDBJ whole genome shotgun (WGS) entry which is preliminary data.</text>
</comment>
<gene>
    <name evidence="9" type="ORF">EHR08_14225</name>
</gene>
<dbReference type="RefSeq" id="WP_135744294.1">
    <property type="nucleotide sequence ID" value="NZ_JAIZBI010000010.1"/>
</dbReference>
<reference evidence="9" key="1">
    <citation type="journal article" date="2019" name="PLoS Negl. Trop. Dis.">
        <title>Revisiting the worldwide diversity of Leptospira species in the environment.</title>
        <authorList>
            <person name="Vincent A.T."/>
            <person name="Schiettekatte O."/>
            <person name="Bourhy P."/>
            <person name="Veyrier F.J."/>
            <person name="Picardeau M."/>
        </authorList>
    </citation>
    <scope>NUCLEOTIDE SEQUENCE [LARGE SCALE GENOMIC DNA]</scope>
    <source>
        <strain evidence="9">201601109</strain>
    </source>
</reference>
<dbReference type="OrthoDB" id="9808602at2"/>
<keyword evidence="10" id="KW-1185">Reference proteome</keyword>
<comment type="similarity">
    <text evidence="2">Belongs to the bacterial sugar transferase family.</text>
</comment>
<sequence length="466" mass="53347">MLKERSQSFKLLFLVTDFFIALTSFVCAYTIRYYFLPDSAFQIQTIDPINYIILGIVLGFSQVLSFLSIDLYHPRRGLSFSDELFAIITGVILNLLVVLSLLFFFRGESFSRLVIGYFAICTVILTSFSHYILRSFMQYLRSRGFNLKSVLVIGTGKSAINFAETIQKHSIYGYTVKGFAAGKKNLSPKKLKTVTNTGHLESYVKENNLDLIVYALSHEEGDSLKEVIDIADFYGIDLKVIPSYEEIVTAKGRVEVLDGIPIISIRNIPLRLGYNLVLKRIFDILFSLFFIILFSPFYLIIALLVKFTSKGPIFYKQERVGLDNKVFGMLKFRSMIVQTKEKSDTLWTVKDDPRVTVVGSVLRKLSLDETPQFFNVLLGDMSVVGPRPERPFYVEKFRNEHQQYMRRHAAKAGITGWAQVQGFRGDTSIEKRIEADIFYIENWSLLLDIKIILLTPLKAIIDRNAY</sequence>
<evidence type="ECO:0000256" key="6">
    <source>
        <dbReference type="ARBA" id="ARBA00023136"/>
    </source>
</evidence>
<feature type="transmembrane region" description="Helical" evidence="7">
    <location>
        <begin position="281"/>
        <end position="305"/>
    </location>
</feature>
<evidence type="ECO:0000313" key="10">
    <source>
        <dbReference type="Proteomes" id="UP000297649"/>
    </source>
</evidence>
<dbReference type="InterPro" id="IPR003362">
    <property type="entry name" value="Bact_transf"/>
</dbReference>
<proteinExistence type="inferred from homology"/>
<keyword evidence="6 7" id="KW-0472">Membrane</keyword>
<dbReference type="GO" id="GO:0089702">
    <property type="term" value="F:undecaprenyl-phosphate glucose phosphotransferase activity"/>
    <property type="evidence" value="ECO:0007669"/>
    <property type="project" value="UniProtKB-EC"/>
</dbReference>
<feature type="transmembrane region" description="Helical" evidence="7">
    <location>
        <begin position="84"/>
        <end position="104"/>
    </location>
</feature>
<organism evidence="9 10">
    <name type="scientific">Leptospira bandrabouensis</name>
    <dbReference type="NCBI Taxonomy" id="2484903"/>
    <lineage>
        <taxon>Bacteria</taxon>
        <taxon>Pseudomonadati</taxon>
        <taxon>Spirochaetota</taxon>
        <taxon>Spirochaetia</taxon>
        <taxon>Leptospirales</taxon>
        <taxon>Leptospiraceae</taxon>
        <taxon>Leptospira</taxon>
    </lineage>
</organism>
<evidence type="ECO:0000256" key="4">
    <source>
        <dbReference type="ARBA" id="ARBA00022692"/>
    </source>
</evidence>
<feature type="domain" description="Bacterial sugar transferase" evidence="8">
    <location>
        <begin position="279"/>
        <end position="458"/>
    </location>
</feature>
<dbReference type="NCBIfam" id="TIGR03023">
    <property type="entry name" value="WcaJ_sugtrans"/>
    <property type="match status" value="1"/>
</dbReference>
<name>A0A6H3NT87_9LEPT</name>